<feature type="transmembrane region" description="Helical" evidence="1">
    <location>
        <begin position="97"/>
        <end position="114"/>
    </location>
</feature>
<organism evidence="2 3">
    <name type="scientific">Coemansia umbellata</name>
    <dbReference type="NCBI Taxonomy" id="1424467"/>
    <lineage>
        <taxon>Eukaryota</taxon>
        <taxon>Fungi</taxon>
        <taxon>Fungi incertae sedis</taxon>
        <taxon>Zoopagomycota</taxon>
        <taxon>Kickxellomycotina</taxon>
        <taxon>Kickxellomycetes</taxon>
        <taxon>Kickxellales</taxon>
        <taxon>Kickxellaceae</taxon>
        <taxon>Coemansia</taxon>
    </lineage>
</organism>
<accession>A0ABQ8PHM4</accession>
<evidence type="ECO:0000256" key="1">
    <source>
        <dbReference type="SAM" id="Phobius"/>
    </source>
</evidence>
<dbReference type="Proteomes" id="UP001151295">
    <property type="component" value="Unassembled WGS sequence"/>
</dbReference>
<dbReference type="SUPFAM" id="SSF81321">
    <property type="entry name" value="Family A G protein-coupled receptor-like"/>
    <property type="match status" value="1"/>
</dbReference>
<feature type="transmembrane region" description="Helical" evidence="1">
    <location>
        <begin position="56"/>
        <end position="76"/>
    </location>
</feature>
<feature type="transmembrane region" description="Helical" evidence="1">
    <location>
        <begin position="134"/>
        <end position="152"/>
    </location>
</feature>
<gene>
    <name evidence="2" type="ORF">EDC05_005662</name>
</gene>
<feature type="transmembrane region" description="Helical" evidence="1">
    <location>
        <begin position="173"/>
        <end position="198"/>
    </location>
</feature>
<proteinExistence type="predicted"/>
<sequence length="261" mass="29238">MTAIVGTSLGDPDNPFQPLLQFLATSTKTKESSTASSTMASVIVSKELYNPLTFNALLLMNVLSMFCSIGCILLVLCLRHRPGRARKWHTQPVSIRLILYASVIDIFYSTFRIYDMIISQADTRPDSQPNCEAAMFGITFFSLLSVFIRALFSVHLHAVIVLNANRPLGYEKLFVILSFALALVLALLPLTRFAYAWIDYDPTLESGHCSYFSLESVPHSTIKPLDYTMSDARKAVIAGVLCVDYMLQYPGYRCRYMEAVD</sequence>
<evidence type="ECO:0000313" key="3">
    <source>
        <dbReference type="Proteomes" id="UP001151295"/>
    </source>
</evidence>
<evidence type="ECO:0008006" key="4">
    <source>
        <dbReference type="Google" id="ProtNLM"/>
    </source>
</evidence>
<comment type="caution">
    <text evidence="2">The sequence shown here is derived from an EMBL/GenBank/DDBJ whole genome shotgun (WGS) entry which is preliminary data.</text>
</comment>
<evidence type="ECO:0000313" key="2">
    <source>
        <dbReference type="EMBL" id="KAJ1987776.1"/>
    </source>
</evidence>
<keyword evidence="1" id="KW-0472">Membrane</keyword>
<keyword evidence="1" id="KW-0812">Transmembrane</keyword>
<protein>
    <recommendedName>
        <fullName evidence="4">G-protein coupled receptors family 1 profile domain-containing protein</fullName>
    </recommendedName>
</protein>
<dbReference type="EMBL" id="JANBQD010000116">
    <property type="protein sequence ID" value="KAJ1987776.1"/>
    <property type="molecule type" value="Genomic_DNA"/>
</dbReference>
<dbReference type="Gene3D" id="1.20.1070.10">
    <property type="entry name" value="Rhodopsin 7-helix transmembrane proteins"/>
    <property type="match status" value="1"/>
</dbReference>
<keyword evidence="1" id="KW-1133">Transmembrane helix</keyword>
<name>A0ABQ8PHM4_9FUNG</name>
<keyword evidence="3" id="KW-1185">Reference proteome</keyword>
<reference evidence="2" key="1">
    <citation type="submission" date="2022-07" db="EMBL/GenBank/DDBJ databases">
        <title>Phylogenomic reconstructions and comparative analyses of Kickxellomycotina fungi.</title>
        <authorList>
            <person name="Reynolds N.K."/>
            <person name="Stajich J.E."/>
            <person name="Barry K."/>
            <person name="Grigoriev I.V."/>
            <person name="Crous P."/>
            <person name="Smith M.E."/>
        </authorList>
    </citation>
    <scope>NUCLEOTIDE SEQUENCE</scope>
    <source>
        <strain evidence="2">BCRC 34882</strain>
    </source>
</reference>